<comment type="caution">
    <text evidence="19">Lacks conserved residue(s) required for the propagation of feature annotation.</text>
</comment>
<dbReference type="UniPathway" id="UPA00219"/>
<dbReference type="Gene3D" id="3.40.1190.10">
    <property type="entry name" value="Mur-like, catalytic domain"/>
    <property type="match status" value="1"/>
</dbReference>
<feature type="binding site" evidence="19">
    <location>
        <position position="30"/>
    </location>
    <ligand>
        <name>UDP-N-acetyl-alpha-D-muramoyl-L-alanyl-D-glutamate</name>
        <dbReference type="ChEBI" id="CHEBI:83900"/>
    </ligand>
</feature>
<keyword evidence="11 19" id="KW-0961">Cell wall biogenesis/degradation</keyword>
<dbReference type="InterPro" id="IPR013221">
    <property type="entry name" value="Mur_ligase_cen"/>
</dbReference>
<evidence type="ECO:0000259" key="21">
    <source>
        <dbReference type="Pfam" id="PF01225"/>
    </source>
</evidence>
<dbReference type="PROSITE" id="PS01011">
    <property type="entry name" value="FOLYLPOLYGLU_SYNT_1"/>
    <property type="match status" value="1"/>
</dbReference>
<dbReference type="GO" id="GO:0009252">
    <property type="term" value="P:peptidoglycan biosynthetic process"/>
    <property type="evidence" value="ECO:0007669"/>
    <property type="project" value="UniProtKB-UniRule"/>
</dbReference>
<evidence type="ECO:0000313" key="24">
    <source>
        <dbReference type="EMBL" id="MZQ81838.1"/>
    </source>
</evidence>
<evidence type="ECO:0000313" key="25">
    <source>
        <dbReference type="Proteomes" id="UP000481087"/>
    </source>
</evidence>
<dbReference type="EMBL" id="WTUZ01000010">
    <property type="protein sequence ID" value="MZQ81838.1"/>
    <property type="molecule type" value="Genomic_DNA"/>
</dbReference>
<proteinExistence type="inferred from homology"/>
<dbReference type="EC" id="6.3.2.13" evidence="14 19"/>
<dbReference type="InterPro" id="IPR004101">
    <property type="entry name" value="Mur_ligase_C"/>
</dbReference>
<sequence>MKLQELASALLITHIHGNADTEITGIEADSRKIKPGDLFLCIPGLTVDGHDYAPKAIALGASALVTERVLDLAVPQLVVKDARYAMAALSAHFYGYPSKELKLIGITGTNGKTTSTYLLEQILRDQGFTTGLMGTIQMKIGDAYFEMERTTQESVDLQRSFRSMCEVGTDYCIMEVSSHALELGRVKGIHFHSGIFTNLSQDHLDYHKTMEAYAAAKGLLFSRLGNGFSGNSKDRQYAILNADDAASATFERLTSAQVITYGIEQPCDVRATDIRITAKGTAFKLVSFAGEMFFRMKLVGKFNVYNALGSIAAALAEGISLEAIRESLESIAVVDGRMEVVDEGQDYLVLVDYAHTPDGLENALSTVREFAEGKVITVFGCGGDRDRTKRPMMGKVTASYSDYLYVTSDNPRTENPDAILQDIVPGLAEVNYPENNYELIPDRKKAIQKAIDGAGPKDVILIAGKGHETYQDIMGVKHDFDDRLVAKAAIKGRMQ</sequence>
<dbReference type="PANTHER" id="PTHR23135:SF4">
    <property type="entry name" value="UDP-N-ACETYLMURAMOYL-L-ALANYL-D-GLUTAMATE--2,6-DIAMINOPIMELATE LIGASE MURE HOMOLOG, CHLOROPLASTIC"/>
    <property type="match status" value="1"/>
</dbReference>
<evidence type="ECO:0000256" key="11">
    <source>
        <dbReference type="ARBA" id="ARBA00023316"/>
    </source>
</evidence>
<evidence type="ECO:0000256" key="3">
    <source>
        <dbReference type="ARBA" id="ARBA00022490"/>
    </source>
</evidence>
<evidence type="ECO:0000256" key="16">
    <source>
        <dbReference type="ARBA" id="ARBA00075482"/>
    </source>
</evidence>
<feature type="domain" description="Mur ligase N-terminal catalytic" evidence="21">
    <location>
        <begin position="22"/>
        <end position="82"/>
    </location>
</feature>
<feature type="binding site" evidence="19">
    <location>
        <begin position="150"/>
        <end position="151"/>
    </location>
    <ligand>
        <name>UDP-N-acetyl-alpha-D-muramoyl-L-alanyl-D-glutamate</name>
        <dbReference type="ChEBI" id="CHEBI:83900"/>
    </ligand>
</feature>
<feature type="binding site" evidence="19">
    <location>
        <position position="385"/>
    </location>
    <ligand>
        <name>meso-2,6-diaminopimelate</name>
        <dbReference type="ChEBI" id="CHEBI:57791"/>
    </ligand>
</feature>
<dbReference type="GO" id="GO:0071555">
    <property type="term" value="P:cell wall organization"/>
    <property type="evidence" value="ECO:0007669"/>
    <property type="project" value="UniProtKB-KW"/>
</dbReference>
<dbReference type="GO" id="GO:0000287">
    <property type="term" value="F:magnesium ion binding"/>
    <property type="evidence" value="ECO:0007669"/>
    <property type="project" value="UniProtKB-UniRule"/>
</dbReference>
<feature type="binding site" evidence="19">
    <location>
        <begin position="409"/>
        <end position="412"/>
    </location>
    <ligand>
        <name>meso-2,6-diaminopimelate</name>
        <dbReference type="ChEBI" id="CHEBI:57791"/>
    </ligand>
</feature>
<dbReference type="InterPro" id="IPR005761">
    <property type="entry name" value="UDP-N-AcMur-Glu-dNH2Pim_ligase"/>
</dbReference>
<dbReference type="NCBIfam" id="TIGR01085">
    <property type="entry name" value="murE"/>
    <property type="match status" value="1"/>
</dbReference>
<dbReference type="FunFam" id="3.90.190.20:FF:000006">
    <property type="entry name" value="UDP-N-acetylmuramoyl-L-alanyl-D-glutamate--2,6-diaminopimelate ligase"/>
    <property type="match status" value="1"/>
</dbReference>
<keyword evidence="19" id="KW-0460">Magnesium</keyword>
<keyword evidence="5 19" id="KW-0132">Cell division</keyword>
<dbReference type="PANTHER" id="PTHR23135">
    <property type="entry name" value="MUR LIGASE FAMILY MEMBER"/>
    <property type="match status" value="1"/>
</dbReference>
<comment type="PTM">
    <text evidence="19">Carboxylation is probably crucial for Mg(2+) binding and, consequently, for the gamma-phosphate positioning of ATP.</text>
</comment>
<keyword evidence="6 19" id="KW-0547">Nucleotide-binding</keyword>
<evidence type="ECO:0000256" key="4">
    <source>
        <dbReference type="ARBA" id="ARBA00022598"/>
    </source>
</evidence>
<evidence type="ECO:0000256" key="1">
    <source>
        <dbReference type="ARBA" id="ARBA00004752"/>
    </source>
</evidence>
<gene>
    <name evidence="19" type="primary">murE</name>
    <name evidence="24" type="ORF">GQF01_06785</name>
</gene>
<comment type="similarity">
    <text evidence="2 19">Belongs to the MurCDEF family. MurE subfamily.</text>
</comment>
<evidence type="ECO:0000256" key="6">
    <source>
        <dbReference type="ARBA" id="ARBA00022741"/>
    </source>
</evidence>
<feature type="short sequence motif" description="Meso-diaminopimelate recognition motif" evidence="19">
    <location>
        <begin position="409"/>
        <end position="412"/>
    </location>
</feature>
<dbReference type="InterPro" id="IPR035911">
    <property type="entry name" value="MurE/MurF_N"/>
</dbReference>
<feature type="binding site" evidence="19">
    <location>
        <position position="468"/>
    </location>
    <ligand>
        <name>meso-2,6-diaminopimelate</name>
        <dbReference type="ChEBI" id="CHEBI:57791"/>
    </ligand>
</feature>
<dbReference type="SUPFAM" id="SSF53623">
    <property type="entry name" value="MurD-like peptide ligases, catalytic domain"/>
    <property type="match status" value="1"/>
</dbReference>
<dbReference type="Pfam" id="PF02875">
    <property type="entry name" value="Mur_ligase_C"/>
    <property type="match status" value="1"/>
</dbReference>
<feature type="binding site" evidence="19">
    <location>
        <position position="464"/>
    </location>
    <ligand>
        <name>meso-2,6-diaminopimelate</name>
        <dbReference type="ChEBI" id="CHEBI:57791"/>
    </ligand>
</feature>
<comment type="cofactor">
    <cofactor evidence="19">
        <name>Mg(2+)</name>
        <dbReference type="ChEBI" id="CHEBI:18420"/>
    </cofactor>
</comment>
<keyword evidence="8 19" id="KW-0133">Cell shape</keyword>
<evidence type="ECO:0000256" key="2">
    <source>
        <dbReference type="ARBA" id="ARBA00005898"/>
    </source>
</evidence>
<keyword evidence="7 19" id="KW-0067">ATP-binding</keyword>
<reference evidence="24 25" key="1">
    <citation type="submission" date="2019-12" db="EMBL/GenBank/DDBJ databases">
        <title>Paenibacillus sp. nov. sp. isolated from soil.</title>
        <authorList>
            <person name="Kim J."/>
            <person name="Jeong S.E."/>
            <person name="Jung H.S."/>
            <person name="Jeon C.O."/>
        </authorList>
    </citation>
    <scope>NUCLEOTIDE SEQUENCE [LARGE SCALE GENOMIC DNA]</scope>
    <source>
        <strain evidence="24 25">5J-6</strain>
    </source>
</reference>
<dbReference type="Gene3D" id="3.90.190.20">
    <property type="entry name" value="Mur ligase, C-terminal domain"/>
    <property type="match status" value="1"/>
</dbReference>
<protein>
    <recommendedName>
        <fullName evidence="15 19">UDP-N-acetylmuramoyl-L-alanyl-D-glutamate--2,6-diaminopimelate ligase</fullName>
        <ecNumber evidence="14 19">6.3.2.13</ecNumber>
    </recommendedName>
    <alternativeName>
        <fullName evidence="16 19">Meso-A2pm-adding enzyme</fullName>
    </alternativeName>
    <alternativeName>
        <fullName evidence="17 19">Meso-diaminopimelate-adding enzyme</fullName>
    </alternativeName>
    <alternativeName>
        <fullName evidence="18 19">UDP-MurNAc-L-Ala-D-Glu:meso-diaminopimelate ligase</fullName>
    </alternativeName>
    <alternativeName>
        <fullName evidence="19">UDP-MurNAc-tripeptide synthetase</fullName>
    </alternativeName>
    <alternativeName>
        <fullName evidence="19">UDP-N-acetylmuramyl-tripeptide synthetase</fullName>
    </alternativeName>
</protein>
<evidence type="ECO:0000256" key="15">
    <source>
        <dbReference type="ARBA" id="ARBA00072883"/>
    </source>
</evidence>
<dbReference type="SUPFAM" id="SSF53244">
    <property type="entry name" value="MurD-like peptide ligases, peptide-binding domain"/>
    <property type="match status" value="1"/>
</dbReference>
<dbReference type="Gene3D" id="3.40.1390.10">
    <property type="entry name" value="MurE/MurF, N-terminal domain"/>
    <property type="match status" value="1"/>
</dbReference>
<feature type="modified residue" description="N6-carboxylysine" evidence="19">
    <location>
        <position position="217"/>
    </location>
</feature>
<comment type="catalytic activity">
    <reaction evidence="12 19">
        <text>UDP-N-acetyl-alpha-D-muramoyl-L-alanyl-D-glutamate + meso-2,6-diaminopimelate + ATP = UDP-N-acetyl-alpha-D-muramoyl-L-alanyl-gamma-D-glutamyl-meso-2,6-diaminopimelate + ADP + phosphate + H(+)</text>
        <dbReference type="Rhea" id="RHEA:23676"/>
        <dbReference type="ChEBI" id="CHEBI:15378"/>
        <dbReference type="ChEBI" id="CHEBI:30616"/>
        <dbReference type="ChEBI" id="CHEBI:43474"/>
        <dbReference type="ChEBI" id="CHEBI:57791"/>
        <dbReference type="ChEBI" id="CHEBI:83900"/>
        <dbReference type="ChEBI" id="CHEBI:83905"/>
        <dbReference type="ChEBI" id="CHEBI:456216"/>
        <dbReference type="EC" id="6.3.2.13"/>
    </reaction>
</comment>
<accession>A0A6L8UUD4</accession>
<dbReference type="InterPro" id="IPR000713">
    <property type="entry name" value="Mur_ligase_N"/>
</dbReference>
<evidence type="ECO:0000256" key="9">
    <source>
        <dbReference type="ARBA" id="ARBA00022984"/>
    </source>
</evidence>
<evidence type="ECO:0000256" key="7">
    <source>
        <dbReference type="ARBA" id="ARBA00022840"/>
    </source>
</evidence>
<evidence type="ECO:0000256" key="10">
    <source>
        <dbReference type="ARBA" id="ARBA00023306"/>
    </source>
</evidence>
<dbReference type="NCBIfam" id="NF001126">
    <property type="entry name" value="PRK00139.1-4"/>
    <property type="match status" value="1"/>
</dbReference>
<dbReference type="GO" id="GO:0051301">
    <property type="term" value="P:cell division"/>
    <property type="evidence" value="ECO:0007669"/>
    <property type="project" value="UniProtKB-KW"/>
</dbReference>
<comment type="caution">
    <text evidence="24">The sequence shown here is derived from an EMBL/GenBank/DDBJ whole genome shotgun (WGS) entry which is preliminary data.</text>
</comment>
<evidence type="ECO:0000256" key="8">
    <source>
        <dbReference type="ARBA" id="ARBA00022960"/>
    </source>
</evidence>
<evidence type="ECO:0000256" key="18">
    <source>
        <dbReference type="ARBA" id="ARBA00081560"/>
    </source>
</evidence>
<evidence type="ECO:0000256" key="13">
    <source>
        <dbReference type="ARBA" id="ARBA00056782"/>
    </source>
</evidence>
<evidence type="ECO:0000256" key="19">
    <source>
        <dbReference type="HAMAP-Rule" id="MF_00208"/>
    </source>
</evidence>
<keyword evidence="3 19" id="KW-0963">Cytoplasm</keyword>
<comment type="subcellular location">
    <subcellularLocation>
        <location evidence="19 20">Cytoplasm</location>
    </subcellularLocation>
</comment>
<evidence type="ECO:0000259" key="22">
    <source>
        <dbReference type="Pfam" id="PF02875"/>
    </source>
</evidence>
<comment type="pathway">
    <text evidence="1 19 20">Cell wall biogenesis; peptidoglycan biosynthesis.</text>
</comment>
<dbReference type="Pfam" id="PF01225">
    <property type="entry name" value="Mur_ligase"/>
    <property type="match status" value="1"/>
</dbReference>
<dbReference type="HAMAP" id="MF_00208">
    <property type="entry name" value="MurE"/>
    <property type="match status" value="1"/>
</dbReference>
<organism evidence="24 25">
    <name type="scientific">Paenibacillus silvestris</name>
    <dbReference type="NCBI Taxonomy" id="2606219"/>
    <lineage>
        <taxon>Bacteria</taxon>
        <taxon>Bacillati</taxon>
        <taxon>Bacillota</taxon>
        <taxon>Bacilli</taxon>
        <taxon>Bacillales</taxon>
        <taxon>Paenibacillaceae</taxon>
        <taxon>Paenibacillus</taxon>
    </lineage>
</organism>
<keyword evidence="9 19" id="KW-0573">Peptidoglycan synthesis</keyword>
<keyword evidence="10 19" id="KW-0131">Cell cycle</keyword>
<evidence type="ECO:0000256" key="5">
    <source>
        <dbReference type="ARBA" id="ARBA00022618"/>
    </source>
</evidence>
<dbReference type="InterPro" id="IPR036565">
    <property type="entry name" value="Mur-like_cat_sf"/>
</dbReference>
<evidence type="ECO:0000259" key="23">
    <source>
        <dbReference type="Pfam" id="PF08245"/>
    </source>
</evidence>
<dbReference type="AlphaFoldDB" id="A0A6L8UUD4"/>
<dbReference type="Pfam" id="PF08245">
    <property type="entry name" value="Mur_ligase_M"/>
    <property type="match status" value="1"/>
</dbReference>
<dbReference type="GO" id="GO:0008765">
    <property type="term" value="F:UDP-N-acetylmuramoylalanyl-D-glutamate-2,6-diaminopimelate ligase activity"/>
    <property type="evidence" value="ECO:0007669"/>
    <property type="project" value="UniProtKB-UniRule"/>
</dbReference>
<feature type="binding site" evidence="19">
    <location>
        <begin position="108"/>
        <end position="114"/>
    </location>
    <ligand>
        <name>ATP</name>
        <dbReference type="ChEBI" id="CHEBI:30616"/>
    </ligand>
</feature>
<keyword evidence="25" id="KW-1185">Reference proteome</keyword>
<feature type="binding site" evidence="19">
    <location>
        <position position="185"/>
    </location>
    <ligand>
        <name>UDP-N-acetyl-alpha-D-muramoyl-L-alanyl-D-glutamate</name>
        <dbReference type="ChEBI" id="CHEBI:83900"/>
    </ligand>
</feature>
<comment type="function">
    <text evidence="13 19">Catalyzes the addition of meso-diaminopimelic acid to the nucleotide precursor UDP-N-acetylmuramoyl-L-alanyl-D-glutamate (UMAG) in the biosynthesis of bacterial cell-wall peptidoglycan.</text>
</comment>
<dbReference type="GO" id="GO:0005524">
    <property type="term" value="F:ATP binding"/>
    <property type="evidence" value="ECO:0007669"/>
    <property type="project" value="UniProtKB-UniRule"/>
</dbReference>
<evidence type="ECO:0000256" key="20">
    <source>
        <dbReference type="RuleBase" id="RU004135"/>
    </source>
</evidence>
<evidence type="ECO:0000256" key="12">
    <source>
        <dbReference type="ARBA" id="ARBA00050251"/>
    </source>
</evidence>
<keyword evidence="4 19" id="KW-0436">Ligase</keyword>
<dbReference type="GO" id="GO:0004326">
    <property type="term" value="F:tetrahydrofolylpolyglutamate synthase activity"/>
    <property type="evidence" value="ECO:0007669"/>
    <property type="project" value="InterPro"/>
</dbReference>
<dbReference type="Proteomes" id="UP000481087">
    <property type="component" value="Unassembled WGS sequence"/>
</dbReference>
<dbReference type="GO" id="GO:0005737">
    <property type="term" value="C:cytoplasm"/>
    <property type="evidence" value="ECO:0007669"/>
    <property type="project" value="UniProtKB-SubCell"/>
</dbReference>
<dbReference type="InterPro" id="IPR036615">
    <property type="entry name" value="Mur_ligase_C_dom_sf"/>
</dbReference>
<dbReference type="InterPro" id="IPR018109">
    <property type="entry name" value="Folylpolyglutamate_synth_CS"/>
</dbReference>
<evidence type="ECO:0000256" key="14">
    <source>
        <dbReference type="ARBA" id="ARBA00066633"/>
    </source>
</evidence>
<feature type="domain" description="Mur ligase C-terminal" evidence="22">
    <location>
        <begin position="336"/>
        <end position="466"/>
    </location>
</feature>
<name>A0A6L8UUD4_9BACL</name>
<dbReference type="NCBIfam" id="NF001124">
    <property type="entry name" value="PRK00139.1-2"/>
    <property type="match status" value="1"/>
</dbReference>
<dbReference type="SUPFAM" id="SSF63418">
    <property type="entry name" value="MurE/MurF N-terminal domain"/>
    <property type="match status" value="1"/>
</dbReference>
<dbReference type="RefSeq" id="WP_161406050.1">
    <property type="nucleotide sequence ID" value="NZ_WTUZ01000010.1"/>
</dbReference>
<feature type="binding site" evidence="19">
    <location>
        <position position="177"/>
    </location>
    <ligand>
        <name>UDP-N-acetyl-alpha-D-muramoyl-L-alanyl-D-glutamate</name>
        <dbReference type="ChEBI" id="CHEBI:83900"/>
    </ligand>
</feature>
<evidence type="ECO:0000256" key="17">
    <source>
        <dbReference type="ARBA" id="ARBA00076158"/>
    </source>
</evidence>
<feature type="domain" description="Mur ligase central" evidence="23">
    <location>
        <begin position="106"/>
        <end position="314"/>
    </location>
</feature>
<dbReference type="GO" id="GO:0008360">
    <property type="term" value="P:regulation of cell shape"/>
    <property type="evidence" value="ECO:0007669"/>
    <property type="project" value="UniProtKB-KW"/>
</dbReference>